<dbReference type="Pfam" id="PF04349">
    <property type="entry name" value="MdoG"/>
    <property type="match status" value="1"/>
</dbReference>
<dbReference type="FunFam" id="2.70.98.10:FF:000001">
    <property type="entry name" value="Glucans biosynthesis protein G"/>
    <property type="match status" value="1"/>
</dbReference>
<dbReference type="GO" id="GO:0051274">
    <property type="term" value="P:beta-glucan biosynthetic process"/>
    <property type="evidence" value="ECO:0007669"/>
    <property type="project" value="TreeGrafter"/>
</dbReference>
<dbReference type="Gene3D" id="2.60.40.10">
    <property type="entry name" value="Immunoglobulins"/>
    <property type="match status" value="1"/>
</dbReference>
<dbReference type="Proteomes" id="UP001320898">
    <property type="component" value="Unassembled WGS sequence"/>
</dbReference>
<keyword evidence="5" id="KW-0574">Periplasm</keyword>
<proteinExistence type="inferred from homology"/>
<dbReference type="InterPro" id="IPR014718">
    <property type="entry name" value="GH-type_carb-bd"/>
</dbReference>
<dbReference type="PANTHER" id="PTHR30504">
    <property type="entry name" value="GLUCANS BIOSYNTHESIS PROTEIN"/>
    <property type="match status" value="1"/>
</dbReference>
<protein>
    <submittedName>
        <fullName evidence="8">Glucan biosynthesis protein D</fullName>
    </submittedName>
</protein>
<feature type="domain" description="Glucan biosynthesis periplasmic MdoG C-terminal" evidence="7">
    <location>
        <begin position="43"/>
        <end position="515"/>
    </location>
</feature>
<feature type="chain" id="PRO_5043655536" evidence="6">
    <location>
        <begin position="30"/>
        <end position="521"/>
    </location>
</feature>
<reference evidence="8 9" key="1">
    <citation type="submission" date="2022-04" db="EMBL/GenBank/DDBJ databases">
        <authorList>
            <person name="Ye Y.-Q."/>
            <person name="Du Z.-J."/>
        </authorList>
    </citation>
    <scope>NUCLEOTIDE SEQUENCE [LARGE SCALE GENOMIC DNA]</scope>
    <source>
        <strain evidence="8 9">A6E488</strain>
    </source>
</reference>
<comment type="similarity">
    <text evidence="3">Belongs to the OpgD/OpgG family.</text>
</comment>
<dbReference type="EMBL" id="JALIDZ010000003">
    <property type="protein sequence ID" value="MCT8971593.1"/>
    <property type="molecule type" value="Genomic_DNA"/>
</dbReference>
<evidence type="ECO:0000256" key="4">
    <source>
        <dbReference type="ARBA" id="ARBA00022729"/>
    </source>
</evidence>
<gene>
    <name evidence="8" type="ORF">MUB46_06980</name>
</gene>
<evidence type="ECO:0000256" key="3">
    <source>
        <dbReference type="ARBA" id="ARBA00009284"/>
    </source>
</evidence>
<dbReference type="GO" id="GO:0030288">
    <property type="term" value="C:outer membrane-bounded periplasmic space"/>
    <property type="evidence" value="ECO:0007669"/>
    <property type="project" value="TreeGrafter"/>
</dbReference>
<dbReference type="AlphaFoldDB" id="A0AAW5QYW4"/>
<dbReference type="GO" id="GO:0003824">
    <property type="term" value="F:catalytic activity"/>
    <property type="evidence" value="ECO:0007669"/>
    <property type="project" value="InterPro"/>
</dbReference>
<feature type="signal peptide" evidence="6">
    <location>
        <begin position="1"/>
        <end position="29"/>
    </location>
</feature>
<dbReference type="SUPFAM" id="SSF74650">
    <property type="entry name" value="Galactose mutarotase-like"/>
    <property type="match status" value="1"/>
</dbReference>
<keyword evidence="4 6" id="KW-0732">Signal</keyword>
<dbReference type="Gene3D" id="2.70.98.10">
    <property type="match status" value="1"/>
</dbReference>
<accession>A0AAW5QYW4</accession>
<dbReference type="InterPro" id="IPR013783">
    <property type="entry name" value="Ig-like_fold"/>
</dbReference>
<comment type="subcellular location">
    <subcellularLocation>
        <location evidence="1">Periplasm</location>
    </subcellularLocation>
</comment>
<evidence type="ECO:0000256" key="6">
    <source>
        <dbReference type="SAM" id="SignalP"/>
    </source>
</evidence>
<comment type="caution">
    <text evidence="8">The sequence shown here is derived from an EMBL/GenBank/DDBJ whole genome shotgun (WGS) entry which is preliminary data.</text>
</comment>
<evidence type="ECO:0000256" key="1">
    <source>
        <dbReference type="ARBA" id="ARBA00004418"/>
    </source>
</evidence>
<name>A0AAW5QYW4_9HYPH</name>
<evidence type="ECO:0000259" key="7">
    <source>
        <dbReference type="Pfam" id="PF04349"/>
    </source>
</evidence>
<dbReference type="InterPro" id="IPR007444">
    <property type="entry name" value="Glucan_biosyn_MdoG_C"/>
</dbReference>
<keyword evidence="9" id="KW-1185">Reference proteome</keyword>
<evidence type="ECO:0000256" key="2">
    <source>
        <dbReference type="ARBA" id="ARBA00005001"/>
    </source>
</evidence>
<organism evidence="8 9">
    <name type="scientific">Microbaculum marinisediminis</name>
    <dbReference type="NCBI Taxonomy" id="2931392"/>
    <lineage>
        <taxon>Bacteria</taxon>
        <taxon>Pseudomonadati</taxon>
        <taxon>Pseudomonadota</taxon>
        <taxon>Alphaproteobacteria</taxon>
        <taxon>Hyphomicrobiales</taxon>
        <taxon>Tepidamorphaceae</taxon>
        <taxon>Microbaculum</taxon>
    </lineage>
</organism>
<dbReference type="SUPFAM" id="SSF81296">
    <property type="entry name" value="E set domains"/>
    <property type="match status" value="1"/>
</dbReference>
<dbReference type="InterPro" id="IPR014438">
    <property type="entry name" value="Glucan_biosyn_MdoG/MdoD"/>
</dbReference>
<evidence type="ECO:0000256" key="5">
    <source>
        <dbReference type="ARBA" id="ARBA00022764"/>
    </source>
</evidence>
<dbReference type="PIRSF" id="PIRSF006281">
    <property type="entry name" value="MdoG"/>
    <property type="match status" value="1"/>
</dbReference>
<dbReference type="PANTHER" id="PTHR30504:SF3">
    <property type="entry name" value="GLUCANS BIOSYNTHESIS PROTEIN D"/>
    <property type="match status" value="1"/>
</dbReference>
<sequence length="521" mass="57434">MSKQFSRREVLAGGLAAGALAFLPGLAAAATDPRARFGSAKPFSFDALKARAEALAAKPYEGPEIRAGDVLETVDFDAHQQIRFRDEATMWGEAGNEPGVRFFHLGRYFKAPVKIHAVEKGEARELLYSPDYFDMPADHAARDLPEDIGFAGFRVMAPGGKTDWLAVLGASYFRTSGPLDQYGLSARGIAIDTAASKPEEFPRFTEFWLERDGAGGLIAYALLDGPSLSGAYRIVSNAPNTGIVQDVDCALFTRTAIEKLGVAPLTSMFWYSETNREDAKDWRPEVHDSDGLAIWTGSGERIWRPLDNPSRVVTNAFLDTNPRGFGLMQRDRDFDNYQDDGVFYEKRASVWVEPIGTWGEGSVQLVEIPTDDEIHDNIVAFWVPRAPVEAGQSFDFAYRLHWVADQPYPAPVARIVATRIGMGGIPGQPRPPGVRKFAIDLEGPAFEGLDRSSGVEVVIDASRGSVSNEVAYPVVGTDRWRVLFDLEATGHDPVNLRMFVRLDDKALSETWIYQFFPTALA</sequence>
<dbReference type="GO" id="GO:0030246">
    <property type="term" value="F:carbohydrate binding"/>
    <property type="evidence" value="ECO:0007669"/>
    <property type="project" value="InterPro"/>
</dbReference>
<dbReference type="InterPro" id="IPR011013">
    <property type="entry name" value="Gal_mutarotase_sf_dom"/>
</dbReference>
<dbReference type="InterPro" id="IPR014756">
    <property type="entry name" value="Ig_E-set"/>
</dbReference>
<dbReference type="PROSITE" id="PS51318">
    <property type="entry name" value="TAT"/>
    <property type="match status" value="1"/>
</dbReference>
<evidence type="ECO:0000313" key="9">
    <source>
        <dbReference type="Proteomes" id="UP001320898"/>
    </source>
</evidence>
<dbReference type="InterPro" id="IPR006311">
    <property type="entry name" value="TAT_signal"/>
</dbReference>
<comment type="pathway">
    <text evidence="2">Glycan metabolism; osmoregulated periplasmic glucan (OPG) biosynthesis.</text>
</comment>
<dbReference type="RefSeq" id="WP_261615169.1">
    <property type="nucleotide sequence ID" value="NZ_JALIDZ010000003.1"/>
</dbReference>
<evidence type="ECO:0000313" key="8">
    <source>
        <dbReference type="EMBL" id="MCT8971593.1"/>
    </source>
</evidence>